<organism evidence="1 2">
    <name type="scientific">Saccharopolyspora rectivirgula</name>
    <dbReference type="NCBI Taxonomy" id="28042"/>
    <lineage>
        <taxon>Bacteria</taxon>
        <taxon>Bacillati</taxon>
        <taxon>Actinomycetota</taxon>
        <taxon>Actinomycetes</taxon>
        <taxon>Pseudonocardiales</taxon>
        <taxon>Pseudonocardiaceae</taxon>
        <taxon>Saccharopolyspora</taxon>
    </lineage>
</organism>
<dbReference type="PANTHER" id="PTHR42830">
    <property type="entry name" value="OSMOTICALLY INDUCIBLE FAMILY PROTEIN"/>
    <property type="match status" value="1"/>
</dbReference>
<protein>
    <submittedName>
        <fullName evidence="1">Peroxiredoxin</fullName>
    </submittedName>
</protein>
<dbReference type="InterPro" id="IPR036102">
    <property type="entry name" value="OsmC/Ohrsf"/>
</dbReference>
<evidence type="ECO:0000313" key="1">
    <source>
        <dbReference type="EMBL" id="KEI45322.1"/>
    </source>
</evidence>
<dbReference type="InterPro" id="IPR019904">
    <property type="entry name" value="Peroxiredoxin_OsmC"/>
</dbReference>
<comment type="caution">
    <text evidence="1">The sequence shown here is derived from an EMBL/GenBank/DDBJ whole genome shotgun (WGS) entry which is preliminary data.</text>
</comment>
<evidence type="ECO:0000313" key="2">
    <source>
        <dbReference type="Proteomes" id="UP000031419"/>
    </source>
</evidence>
<sequence>MAERKASTHWTGDLKTGTGNVNLDSSASGQFPVTWAARTEAPEGLTSPEELIAAALSSCYCMQLSGLLSAGGTPPSSIDASARATFGPRGEGFAITGVKLTVRAVVPGLDADAFQRTAQKAKEVCPVSVALGGTEITLDAALA</sequence>
<dbReference type="GO" id="GO:0004601">
    <property type="term" value="F:peroxidase activity"/>
    <property type="evidence" value="ECO:0007669"/>
    <property type="project" value="InterPro"/>
</dbReference>
<keyword evidence="2" id="KW-1185">Reference proteome</keyword>
<gene>
    <name evidence="1" type="ORF">GU90_05980</name>
</gene>
<dbReference type="AlphaFoldDB" id="A0A073B208"/>
<reference evidence="1 2" key="1">
    <citation type="submission" date="2014-06" db="EMBL/GenBank/DDBJ databases">
        <title>Saccharopolyspora rectivirgula DSM-43113 Genome sequencing.</title>
        <authorList>
            <person name="Barrera C."/>
            <person name="Millon L."/>
            <person name="Rognon B."/>
            <person name="Zaugg C."/>
            <person name="Monod M."/>
        </authorList>
    </citation>
    <scope>NUCLEOTIDE SEQUENCE [LARGE SCALE GENOMIC DNA]</scope>
    <source>
        <strain evidence="1 2">DSM 43113</strain>
    </source>
</reference>
<dbReference type="EMBL" id="JNVU01000014">
    <property type="protein sequence ID" value="KEI45322.1"/>
    <property type="molecule type" value="Genomic_DNA"/>
</dbReference>
<name>A0A073B208_9PSEU</name>
<dbReference type="eggNOG" id="COG1764">
    <property type="taxonomic scope" value="Bacteria"/>
</dbReference>
<dbReference type="GO" id="GO:0006979">
    <property type="term" value="P:response to oxidative stress"/>
    <property type="evidence" value="ECO:0007669"/>
    <property type="project" value="InterPro"/>
</dbReference>
<dbReference type="RefSeq" id="WP_029719208.1">
    <property type="nucleotide sequence ID" value="NZ_JAJUIW010000009.1"/>
</dbReference>
<dbReference type="Gene3D" id="3.30.300.20">
    <property type="match status" value="1"/>
</dbReference>
<dbReference type="OrthoDB" id="9807532at2"/>
<dbReference type="SUPFAM" id="SSF82784">
    <property type="entry name" value="OsmC-like"/>
    <property type="match status" value="1"/>
</dbReference>
<dbReference type="PANTHER" id="PTHR42830:SF1">
    <property type="entry name" value="OSMOTICALLY INDUCIBLE FAMILY PROTEIN"/>
    <property type="match status" value="1"/>
</dbReference>
<dbReference type="InterPro" id="IPR015946">
    <property type="entry name" value="KH_dom-like_a/b"/>
</dbReference>
<dbReference type="Proteomes" id="UP000031419">
    <property type="component" value="Unassembled WGS sequence"/>
</dbReference>
<dbReference type="NCBIfam" id="TIGR03562">
    <property type="entry name" value="osmo_induc_OsmC"/>
    <property type="match status" value="1"/>
</dbReference>
<dbReference type="InterPro" id="IPR052707">
    <property type="entry name" value="OsmC_Ohr_Peroxiredoxin"/>
</dbReference>
<dbReference type="Pfam" id="PF02566">
    <property type="entry name" value="OsmC"/>
    <property type="match status" value="1"/>
</dbReference>
<dbReference type="InterPro" id="IPR003718">
    <property type="entry name" value="OsmC/Ohr_fam"/>
</dbReference>
<accession>A0A073B208</accession>
<dbReference type="STRING" id="28042.GU90_05980"/>
<proteinExistence type="predicted"/>